<name>A0A238J9M2_9RHOB</name>
<dbReference type="EMBL" id="FXXP01000001">
    <property type="protein sequence ID" value="SMX27289.1"/>
    <property type="molecule type" value="Genomic_DNA"/>
</dbReference>
<proteinExistence type="predicted"/>
<protein>
    <recommendedName>
        <fullName evidence="3">Phage tail protein</fullName>
    </recommendedName>
</protein>
<sequence length="179" mass="20054">MLAFDFDDRELEQVADEFSATPKQVDLARGRSLKRTAGTLRRLSSAGLKTELGLRNASALRRRIKEYRVGKGSNSIKLWYGANDLPVSAFKGRPQEVAGGVKYGETMIHGAFFAKMGGKRRVMVRHGSKRWQIGEALMPVSDRMMIYLEDNVFVDVDSIFMKHFVSEIRARTILGVGNA</sequence>
<dbReference type="Proteomes" id="UP000225972">
    <property type="component" value="Unassembled WGS sequence"/>
</dbReference>
<keyword evidence="2" id="KW-1185">Reference proteome</keyword>
<organism evidence="1 2">
    <name type="scientific">Pelagimonas phthalicica</name>
    <dbReference type="NCBI Taxonomy" id="1037362"/>
    <lineage>
        <taxon>Bacteria</taxon>
        <taxon>Pseudomonadati</taxon>
        <taxon>Pseudomonadota</taxon>
        <taxon>Alphaproteobacteria</taxon>
        <taxon>Rhodobacterales</taxon>
        <taxon>Roseobacteraceae</taxon>
        <taxon>Pelagimonas</taxon>
    </lineage>
</organism>
<dbReference type="OrthoDB" id="7846618at2"/>
<reference evidence="2" key="1">
    <citation type="submission" date="2017-05" db="EMBL/GenBank/DDBJ databases">
        <authorList>
            <person name="Rodrigo-Torres L."/>
            <person name="Arahal R. D."/>
            <person name="Lucena T."/>
        </authorList>
    </citation>
    <scope>NUCLEOTIDE SEQUENCE [LARGE SCALE GENOMIC DNA]</scope>
    <source>
        <strain evidence="2">CECT 8649</strain>
    </source>
</reference>
<gene>
    <name evidence="1" type="ORF">TRP8649_01392</name>
</gene>
<accession>A0A238J9M2</accession>
<evidence type="ECO:0000313" key="1">
    <source>
        <dbReference type="EMBL" id="SMX27289.1"/>
    </source>
</evidence>
<evidence type="ECO:0008006" key="3">
    <source>
        <dbReference type="Google" id="ProtNLM"/>
    </source>
</evidence>
<evidence type="ECO:0000313" key="2">
    <source>
        <dbReference type="Proteomes" id="UP000225972"/>
    </source>
</evidence>
<dbReference type="AlphaFoldDB" id="A0A238J9M2"/>
<dbReference type="RefSeq" id="WP_099243452.1">
    <property type="nucleotide sequence ID" value="NZ_FXXP01000001.1"/>
</dbReference>